<organism evidence="1 2">
    <name type="scientific">Pristionchus pacificus</name>
    <name type="common">Parasitic nematode worm</name>
    <dbReference type="NCBI Taxonomy" id="54126"/>
    <lineage>
        <taxon>Eukaryota</taxon>
        <taxon>Metazoa</taxon>
        <taxon>Ecdysozoa</taxon>
        <taxon>Nematoda</taxon>
        <taxon>Chromadorea</taxon>
        <taxon>Rhabditida</taxon>
        <taxon>Rhabditina</taxon>
        <taxon>Diplogasteromorpha</taxon>
        <taxon>Diplogasteroidea</taxon>
        <taxon>Neodiplogasteridae</taxon>
        <taxon>Pristionchus</taxon>
    </lineage>
</organism>
<name>A0A2A6CWP5_PRIPA</name>
<reference evidence="2" key="1">
    <citation type="journal article" date="2008" name="Nat. Genet.">
        <title>The Pristionchus pacificus genome provides a unique perspective on nematode lifestyle and parasitism.</title>
        <authorList>
            <person name="Dieterich C."/>
            <person name="Clifton S.W."/>
            <person name="Schuster L.N."/>
            <person name="Chinwalla A."/>
            <person name="Delehaunty K."/>
            <person name="Dinkelacker I."/>
            <person name="Fulton L."/>
            <person name="Fulton R."/>
            <person name="Godfrey J."/>
            <person name="Minx P."/>
            <person name="Mitreva M."/>
            <person name="Roeseler W."/>
            <person name="Tian H."/>
            <person name="Witte H."/>
            <person name="Yang S.P."/>
            <person name="Wilson R.K."/>
            <person name="Sommer R.J."/>
        </authorList>
    </citation>
    <scope>NUCLEOTIDE SEQUENCE [LARGE SCALE GENOMIC DNA]</scope>
    <source>
        <strain evidence="2">PS312</strain>
    </source>
</reference>
<accession>A0A2A6CWP5</accession>
<reference evidence="1" key="2">
    <citation type="submission" date="2022-06" db="UniProtKB">
        <authorList>
            <consortium name="EnsemblMetazoa"/>
        </authorList>
    </citation>
    <scope>IDENTIFICATION</scope>
    <source>
        <strain evidence="1">PS312</strain>
    </source>
</reference>
<keyword evidence="2" id="KW-1185">Reference proteome</keyword>
<evidence type="ECO:0000313" key="1">
    <source>
        <dbReference type="EnsemblMetazoa" id="PPA13363.1"/>
    </source>
</evidence>
<dbReference type="Proteomes" id="UP000005239">
    <property type="component" value="Unassembled WGS sequence"/>
</dbReference>
<proteinExistence type="predicted"/>
<gene>
    <name evidence="1" type="primary">WBGene00102917</name>
</gene>
<dbReference type="EnsemblMetazoa" id="PPA13363.1">
    <property type="protein sequence ID" value="PPA13363.1"/>
    <property type="gene ID" value="WBGene00102917"/>
</dbReference>
<sequence length="143" mass="15811">MAPRSLFLLIFLSFLLTALVQAEKPCHWLGMPPACYGLTPFTCPEGTSELAHASDATNNKFADFGENKCYWGEKTLCCKNEILRLENGVKPKHCDGGFNNGCPAGRIELAVERSEVSGMPPAYTSFCCERDTMVLEKLPKDEE</sequence>
<dbReference type="AlphaFoldDB" id="A0A2A6CWP5"/>
<protein>
    <submittedName>
        <fullName evidence="1">Uncharacterized protein</fullName>
    </submittedName>
</protein>
<accession>A0A8R1UB40</accession>
<evidence type="ECO:0000313" key="2">
    <source>
        <dbReference type="Proteomes" id="UP000005239"/>
    </source>
</evidence>